<dbReference type="GO" id="GO:0006865">
    <property type="term" value="P:amino acid transport"/>
    <property type="evidence" value="ECO:0007669"/>
    <property type="project" value="UniProtKB-KW"/>
</dbReference>
<reference evidence="10 11" key="1">
    <citation type="journal article" date="2014" name="Int. J. Syst. Evol. Microbiol.">
        <title>Sneathiella chungangensis sp. nov., isolated from a marine sand, and emended description of the genus Sneathiella.</title>
        <authorList>
            <person name="Siamphan C."/>
            <person name="Kim H."/>
            <person name="Lee J.S."/>
            <person name="Kim W."/>
        </authorList>
    </citation>
    <scope>NUCLEOTIDE SEQUENCE [LARGE SCALE GENOMIC DNA]</scope>
    <source>
        <strain evidence="10 11">KCTC 32476</strain>
    </source>
</reference>
<dbReference type="InterPro" id="IPR052157">
    <property type="entry name" value="BCAA_transport_permease"/>
</dbReference>
<sequence length="337" mass="36047">MKNFAERHTFWAIVILLIAAIFLWMIFTVWPDWLVDAMGRKKTFVNTLLNGITLGGLYFLVASGFTLIFGLMRNVNLAHGSMYLLGAYIGYEVADRTGNWFLGLAVAFIAVAISGILLQILIFRRMAGDDLRQTLVTIGISIIAADAMLAIWTGTTYQFSPPDWLFGATSLPIISVIRSSGTAVYITYPVYRLVVLAVAVAVGVGLWIFLNRTRIGMMIRAGVNDRDMLAATGVNVQLVFVLVFAIGAGLAGFAGVIGGTALSVAPGEDVRYLLASLVVVIVGGLGSIVGAAIGALIIGLAEQFGLAYFPTYGVVLTFLIMVVVLAVRPQGLMGGRQ</sequence>
<feature type="transmembrane region" description="Helical" evidence="9">
    <location>
        <begin position="47"/>
        <end position="70"/>
    </location>
</feature>
<evidence type="ECO:0000256" key="3">
    <source>
        <dbReference type="ARBA" id="ARBA00022475"/>
    </source>
</evidence>
<feature type="transmembrane region" description="Helical" evidence="9">
    <location>
        <begin position="135"/>
        <end position="152"/>
    </location>
</feature>
<feature type="transmembrane region" description="Helical" evidence="9">
    <location>
        <begin position="238"/>
        <end position="265"/>
    </location>
</feature>
<feature type="transmembrane region" description="Helical" evidence="9">
    <location>
        <begin position="272"/>
        <end position="301"/>
    </location>
</feature>
<keyword evidence="6 9" id="KW-1133">Transmembrane helix</keyword>
<keyword evidence="7 9" id="KW-0472">Membrane</keyword>
<dbReference type="RefSeq" id="WP_161339277.1">
    <property type="nucleotide sequence ID" value="NZ_JBHSDG010000004.1"/>
</dbReference>
<name>A0A845MFS0_9PROT</name>
<comment type="similarity">
    <text evidence="8">Belongs to the binding-protein-dependent transport system permease family. LivHM subfamily.</text>
</comment>
<dbReference type="EMBL" id="WTVA01000004">
    <property type="protein sequence ID" value="MZR22818.1"/>
    <property type="molecule type" value="Genomic_DNA"/>
</dbReference>
<feature type="transmembrane region" description="Helical" evidence="9">
    <location>
        <begin position="9"/>
        <end position="27"/>
    </location>
</feature>
<dbReference type="InterPro" id="IPR001851">
    <property type="entry name" value="ABC_transp_permease"/>
</dbReference>
<feature type="transmembrane region" description="Helical" evidence="9">
    <location>
        <begin position="100"/>
        <end position="123"/>
    </location>
</feature>
<dbReference type="PANTHER" id="PTHR11795">
    <property type="entry name" value="BRANCHED-CHAIN AMINO ACID TRANSPORT SYSTEM PERMEASE PROTEIN LIVH"/>
    <property type="match status" value="1"/>
</dbReference>
<evidence type="ECO:0000313" key="10">
    <source>
        <dbReference type="EMBL" id="MZR22818.1"/>
    </source>
</evidence>
<dbReference type="PANTHER" id="PTHR11795:SF442">
    <property type="entry name" value="ABC TRANSPORTER ATP-BINDING PROTEIN"/>
    <property type="match status" value="1"/>
</dbReference>
<evidence type="ECO:0000256" key="5">
    <source>
        <dbReference type="ARBA" id="ARBA00022970"/>
    </source>
</evidence>
<evidence type="ECO:0000256" key="8">
    <source>
        <dbReference type="ARBA" id="ARBA00037998"/>
    </source>
</evidence>
<gene>
    <name evidence="10" type="ORF">GQF03_10795</name>
</gene>
<evidence type="ECO:0000256" key="4">
    <source>
        <dbReference type="ARBA" id="ARBA00022692"/>
    </source>
</evidence>
<protein>
    <submittedName>
        <fullName evidence="10">Branched-chain amino acid ABC transporter permease</fullName>
    </submittedName>
</protein>
<evidence type="ECO:0000313" key="11">
    <source>
        <dbReference type="Proteomes" id="UP000445696"/>
    </source>
</evidence>
<proteinExistence type="inferred from homology"/>
<keyword evidence="3" id="KW-1003">Cell membrane</keyword>
<keyword evidence="11" id="KW-1185">Reference proteome</keyword>
<dbReference type="GO" id="GO:0022857">
    <property type="term" value="F:transmembrane transporter activity"/>
    <property type="evidence" value="ECO:0007669"/>
    <property type="project" value="InterPro"/>
</dbReference>
<comment type="subcellular location">
    <subcellularLocation>
        <location evidence="1">Cell membrane</location>
        <topology evidence="1">Multi-pass membrane protein</topology>
    </subcellularLocation>
</comment>
<dbReference type="AlphaFoldDB" id="A0A845MFS0"/>
<feature type="transmembrane region" description="Helical" evidence="9">
    <location>
        <begin position="193"/>
        <end position="210"/>
    </location>
</feature>
<evidence type="ECO:0000256" key="7">
    <source>
        <dbReference type="ARBA" id="ARBA00023136"/>
    </source>
</evidence>
<dbReference type="CDD" id="cd06582">
    <property type="entry name" value="TM_PBP1_LivH_like"/>
    <property type="match status" value="1"/>
</dbReference>
<feature type="transmembrane region" description="Helical" evidence="9">
    <location>
        <begin position="307"/>
        <end position="327"/>
    </location>
</feature>
<keyword evidence="2" id="KW-0813">Transport</keyword>
<keyword evidence="4 9" id="KW-0812">Transmembrane</keyword>
<dbReference type="OrthoDB" id="8126477at2"/>
<dbReference type="Pfam" id="PF02653">
    <property type="entry name" value="BPD_transp_2"/>
    <property type="match status" value="1"/>
</dbReference>
<comment type="caution">
    <text evidence="10">The sequence shown here is derived from an EMBL/GenBank/DDBJ whole genome shotgun (WGS) entry which is preliminary data.</text>
</comment>
<evidence type="ECO:0000256" key="1">
    <source>
        <dbReference type="ARBA" id="ARBA00004651"/>
    </source>
</evidence>
<evidence type="ECO:0000256" key="6">
    <source>
        <dbReference type="ARBA" id="ARBA00022989"/>
    </source>
</evidence>
<keyword evidence="5" id="KW-0029">Amino-acid transport</keyword>
<organism evidence="10 11">
    <name type="scientific">Sneathiella chungangensis</name>
    <dbReference type="NCBI Taxonomy" id="1418234"/>
    <lineage>
        <taxon>Bacteria</taxon>
        <taxon>Pseudomonadati</taxon>
        <taxon>Pseudomonadota</taxon>
        <taxon>Alphaproteobacteria</taxon>
        <taxon>Sneathiellales</taxon>
        <taxon>Sneathiellaceae</taxon>
        <taxon>Sneathiella</taxon>
    </lineage>
</organism>
<dbReference type="Proteomes" id="UP000445696">
    <property type="component" value="Unassembled WGS sequence"/>
</dbReference>
<evidence type="ECO:0000256" key="2">
    <source>
        <dbReference type="ARBA" id="ARBA00022448"/>
    </source>
</evidence>
<dbReference type="GO" id="GO:0005886">
    <property type="term" value="C:plasma membrane"/>
    <property type="evidence" value="ECO:0007669"/>
    <property type="project" value="UniProtKB-SubCell"/>
</dbReference>
<accession>A0A845MFS0</accession>
<evidence type="ECO:0000256" key="9">
    <source>
        <dbReference type="SAM" id="Phobius"/>
    </source>
</evidence>